<dbReference type="EMBL" id="QGDO01000007">
    <property type="protein sequence ID" value="PWJ38414.1"/>
    <property type="molecule type" value="Genomic_DNA"/>
</dbReference>
<dbReference type="Gene3D" id="3.40.50.620">
    <property type="entry name" value="HUPs"/>
    <property type="match status" value="1"/>
</dbReference>
<dbReference type="GO" id="GO:0043164">
    <property type="term" value="P:Gram-negative-bacterium-type cell wall biogenesis"/>
    <property type="evidence" value="ECO:0007669"/>
    <property type="project" value="TreeGrafter"/>
</dbReference>
<keyword evidence="1" id="KW-0472">Membrane</keyword>
<name>A0A315ZT67_SEDFL</name>
<keyword evidence="1" id="KW-0812">Transmembrane</keyword>
<evidence type="ECO:0000256" key="1">
    <source>
        <dbReference type="SAM" id="Phobius"/>
    </source>
</evidence>
<feature type="transmembrane region" description="Helical" evidence="1">
    <location>
        <begin position="6"/>
        <end position="28"/>
    </location>
</feature>
<dbReference type="InterPro" id="IPR014729">
    <property type="entry name" value="Rossmann-like_a/b/a_fold"/>
</dbReference>
<feature type="domain" description="DUF218" evidence="2">
    <location>
        <begin position="77"/>
        <end position="247"/>
    </location>
</feature>
<organism evidence="3 4">
    <name type="scientific">Sediminitomix flava</name>
    <dbReference type="NCBI Taxonomy" id="379075"/>
    <lineage>
        <taxon>Bacteria</taxon>
        <taxon>Pseudomonadati</taxon>
        <taxon>Bacteroidota</taxon>
        <taxon>Cytophagia</taxon>
        <taxon>Cytophagales</taxon>
        <taxon>Flammeovirgaceae</taxon>
        <taxon>Sediminitomix</taxon>
    </lineage>
</organism>
<dbReference type="PANTHER" id="PTHR30336:SF4">
    <property type="entry name" value="ENVELOPE BIOGENESIS FACTOR ELYC"/>
    <property type="match status" value="1"/>
</dbReference>
<dbReference type="AlphaFoldDB" id="A0A315ZT67"/>
<keyword evidence="4" id="KW-1185">Reference proteome</keyword>
<sequence length="257" mass="29567">MLYFASKVAYIVVMPIFWVLFLLALALFKKKYRALFLFLGIALLLLFSNPVFVNHFMLKWEVPPTPLTELEDKKYDVGIVLSGVTNNTKLPRDRTYLRHGGDRVMHAVMLYKMKKIKNIIITGSYTKVSGEKLGESEAMKNLMLLSGVKEKDIIIEQSSRNTYESAIQTKELLKGQFPEKQYLLITSAFHMRRSLACYEKQGIKVDGFSTDFYTSDAESDWSDWIGGMLPSEHSFFVFSKLVHEVFGFYVYKALGRC</sequence>
<dbReference type="GO" id="GO:0005886">
    <property type="term" value="C:plasma membrane"/>
    <property type="evidence" value="ECO:0007669"/>
    <property type="project" value="TreeGrafter"/>
</dbReference>
<keyword evidence="1" id="KW-1133">Transmembrane helix</keyword>
<gene>
    <name evidence="3" type="ORF">BC781_1074</name>
</gene>
<comment type="caution">
    <text evidence="3">The sequence shown here is derived from an EMBL/GenBank/DDBJ whole genome shotgun (WGS) entry which is preliminary data.</text>
</comment>
<evidence type="ECO:0000259" key="2">
    <source>
        <dbReference type="Pfam" id="PF02698"/>
    </source>
</evidence>
<dbReference type="RefSeq" id="WP_109621463.1">
    <property type="nucleotide sequence ID" value="NZ_QGDO01000007.1"/>
</dbReference>
<dbReference type="Pfam" id="PF02698">
    <property type="entry name" value="DUF218"/>
    <property type="match status" value="1"/>
</dbReference>
<dbReference type="Proteomes" id="UP000245535">
    <property type="component" value="Unassembled WGS sequence"/>
</dbReference>
<protein>
    <submittedName>
        <fullName evidence="3">Uncharacterized SAM-binding protein YcdF (DUF218 family)</fullName>
    </submittedName>
</protein>
<evidence type="ECO:0000313" key="4">
    <source>
        <dbReference type="Proteomes" id="UP000245535"/>
    </source>
</evidence>
<proteinExistence type="predicted"/>
<evidence type="ECO:0000313" key="3">
    <source>
        <dbReference type="EMBL" id="PWJ38414.1"/>
    </source>
</evidence>
<dbReference type="OrthoDB" id="9782395at2"/>
<dbReference type="GO" id="GO:0000270">
    <property type="term" value="P:peptidoglycan metabolic process"/>
    <property type="evidence" value="ECO:0007669"/>
    <property type="project" value="TreeGrafter"/>
</dbReference>
<feature type="transmembrane region" description="Helical" evidence="1">
    <location>
        <begin position="35"/>
        <end position="58"/>
    </location>
</feature>
<reference evidence="3 4" key="1">
    <citation type="submission" date="2018-03" db="EMBL/GenBank/DDBJ databases">
        <title>Genomic Encyclopedia of Archaeal and Bacterial Type Strains, Phase II (KMG-II): from individual species to whole genera.</title>
        <authorList>
            <person name="Goeker M."/>
        </authorList>
    </citation>
    <scope>NUCLEOTIDE SEQUENCE [LARGE SCALE GENOMIC DNA]</scope>
    <source>
        <strain evidence="3 4">DSM 28229</strain>
    </source>
</reference>
<dbReference type="InterPro" id="IPR051599">
    <property type="entry name" value="Cell_Envelope_Assoc"/>
</dbReference>
<dbReference type="CDD" id="cd06259">
    <property type="entry name" value="YdcF-like"/>
    <property type="match status" value="1"/>
</dbReference>
<dbReference type="InterPro" id="IPR003848">
    <property type="entry name" value="DUF218"/>
</dbReference>
<dbReference type="PANTHER" id="PTHR30336">
    <property type="entry name" value="INNER MEMBRANE PROTEIN, PROBABLE PERMEASE"/>
    <property type="match status" value="1"/>
</dbReference>
<accession>A0A315ZT67</accession>